<gene>
    <name evidence="6" type="ORF">HND93_32960</name>
</gene>
<reference evidence="6 7" key="1">
    <citation type="submission" date="2020-05" db="EMBL/GenBank/DDBJ databases">
        <title>Azospirillum oleiclasticum sp. nov, a nitrogen-fixing and heavy crude oil-emulsifying bacterium isolated from the crude oil of Yumen Oilfield.</title>
        <authorList>
            <person name="Wu D."/>
            <person name="Cai M."/>
            <person name="Zhang X."/>
        </authorList>
    </citation>
    <scope>NUCLEOTIDE SEQUENCE [LARGE SCALE GENOMIC DNA]</scope>
    <source>
        <strain evidence="6 7">ROY-1-1-2</strain>
    </source>
</reference>
<organism evidence="6 7">
    <name type="scientific">Azospirillum oleiclasticum</name>
    <dbReference type="NCBI Taxonomy" id="2735135"/>
    <lineage>
        <taxon>Bacteria</taxon>
        <taxon>Pseudomonadati</taxon>
        <taxon>Pseudomonadota</taxon>
        <taxon>Alphaproteobacteria</taxon>
        <taxon>Rhodospirillales</taxon>
        <taxon>Azospirillaceae</taxon>
        <taxon>Azospirillum</taxon>
    </lineage>
</organism>
<feature type="region of interest" description="Disordered" evidence="4">
    <location>
        <begin position="298"/>
        <end position="317"/>
    </location>
</feature>
<evidence type="ECO:0000256" key="2">
    <source>
        <dbReference type="ARBA" id="ARBA00023125"/>
    </source>
</evidence>
<name>A0ABX2TJL9_9PROT</name>
<keyword evidence="3" id="KW-0804">Transcription</keyword>
<protein>
    <submittedName>
        <fullName evidence="6">AraC family transcriptional regulator</fullName>
    </submittedName>
</protein>
<evidence type="ECO:0000256" key="3">
    <source>
        <dbReference type="ARBA" id="ARBA00023163"/>
    </source>
</evidence>
<dbReference type="InterPro" id="IPR032783">
    <property type="entry name" value="AraC_lig"/>
</dbReference>
<dbReference type="EMBL" id="JABFDB010000041">
    <property type="protein sequence ID" value="NYZ24540.1"/>
    <property type="molecule type" value="Genomic_DNA"/>
</dbReference>
<keyword evidence="7" id="KW-1185">Reference proteome</keyword>
<dbReference type="PANTHER" id="PTHR46796:SF7">
    <property type="entry name" value="ARAC FAMILY TRANSCRIPTIONAL REGULATOR"/>
    <property type="match status" value="1"/>
</dbReference>
<dbReference type="SUPFAM" id="SSF46689">
    <property type="entry name" value="Homeodomain-like"/>
    <property type="match status" value="2"/>
</dbReference>
<accession>A0ABX2TJL9</accession>
<evidence type="ECO:0000313" key="6">
    <source>
        <dbReference type="EMBL" id="NYZ24540.1"/>
    </source>
</evidence>
<dbReference type="PROSITE" id="PS01124">
    <property type="entry name" value="HTH_ARAC_FAMILY_2"/>
    <property type="match status" value="1"/>
</dbReference>
<dbReference type="Pfam" id="PF12833">
    <property type="entry name" value="HTH_18"/>
    <property type="match status" value="1"/>
</dbReference>
<keyword evidence="2" id="KW-0238">DNA-binding</keyword>
<evidence type="ECO:0000256" key="1">
    <source>
        <dbReference type="ARBA" id="ARBA00023015"/>
    </source>
</evidence>
<dbReference type="Proteomes" id="UP000584642">
    <property type="component" value="Unassembled WGS sequence"/>
</dbReference>
<proteinExistence type="predicted"/>
<dbReference type="InterPro" id="IPR050204">
    <property type="entry name" value="AraC_XylS_family_regulators"/>
</dbReference>
<feature type="domain" description="HTH araC/xylS-type" evidence="5">
    <location>
        <begin position="201"/>
        <end position="299"/>
    </location>
</feature>
<dbReference type="PANTHER" id="PTHR46796">
    <property type="entry name" value="HTH-TYPE TRANSCRIPTIONAL ACTIVATOR RHAS-RELATED"/>
    <property type="match status" value="1"/>
</dbReference>
<evidence type="ECO:0000313" key="7">
    <source>
        <dbReference type="Proteomes" id="UP000584642"/>
    </source>
</evidence>
<dbReference type="InterPro" id="IPR018060">
    <property type="entry name" value="HTH_AraC"/>
</dbReference>
<evidence type="ECO:0000256" key="4">
    <source>
        <dbReference type="SAM" id="MobiDB-lite"/>
    </source>
</evidence>
<evidence type="ECO:0000259" key="5">
    <source>
        <dbReference type="PROSITE" id="PS01124"/>
    </source>
</evidence>
<dbReference type="SMART" id="SM00342">
    <property type="entry name" value="HTH_ARAC"/>
    <property type="match status" value="1"/>
</dbReference>
<keyword evidence="1" id="KW-0805">Transcription regulation</keyword>
<dbReference type="Pfam" id="PF12852">
    <property type="entry name" value="Cupin_6"/>
    <property type="match status" value="1"/>
</dbReference>
<dbReference type="Gene3D" id="1.10.10.60">
    <property type="entry name" value="Homeodomain-like"/>
    <property type="match status" value="2"/>
</dbReference>
<dbReference type="RefSeq" id="WP_180286316.1">
    <property type="nucleotide sequence ID" value="NZ_JABFDB010000041.1"/>
</dbReference>
<dbReference type="InterPro" id="IPR009057">
    <property type="entry name" value="Homeodomain-like_sf"/>
</dbReference>
<comment type="caution">
    <text evidence="6">The sequence shown here is derived from an EMBL/GenBank/DDBJ whole genome shotgun (WGS) entry which is preliminary data.</text>
</comment>
<sequence>MDPLSEIVSLLNPKRVSAVGLDAGGSWSLAFGRYEGIKVNAVVAGSCWLSMEGSDAPLRVSAGDCFLLMRGRPFRLASDVDACPVDAEGVIKGAQGGGTAVVNGGGDFFLFGSRFTLDDEHARFLLGSLPPLLHIPAASGDGTLAWALERLRAELHAERPGGNLAVHHLAHLMLVDVLRRYATDGTRSGGWLGALSDRKIGRALTLMHGDPSRRWTLSDLAGEIAMSRTSFAVRFKRCVGVAPLDYLTRWRMLLAGERLATSATSIAALAPSLGYESESAFGAAFKRVMGCSPRTYARSRAAAAPESQSPAGGLVRR</sequence>